<dbReference type="Pfam" id="PF18759">
    <property type="entry name" value="Plavaka"/>
    <property type="match status" value="1"/>
</dbReference>
<keyword evidence="3" id="KW-1185">Reference proteome</keyword>
<gene>
    <name evidence="2" type="ORF">CVT26_015230</name>
</gene>
<dbReference type="AlphaFoldDB" id="A0A409W428"/>
<dbReference type="OrthoDB" id="2418900at2759"/>
<dbReference type="EMBL" id="NHYE01005413">
    <property type="protein sequence ID" value="PPQ73279.1"/>
    <property type="molecule type" value="Genomic_DNA"/>
</dbReference>
<organism evidence="2 3">
    <name type="scientific">Gymnopilus dilepis</name>
    <dbReference type="NCBI Taxonomy" id="231916"/>
    <lineage>
        <taxon>Eukaryota</taxon>
        <taxon>Fungi</taxon>
        <taxon>Dikarya</taxon>
        <taxon>Basidiomycota</taxon>
        <taxon>Agaricomycotina</taxon>
        <taxon>Agaricomycetes</taxon>
        <taxon>Agaricomycetidae</taxon>
        <taxon>Agaricales</taxon>
        <taxon>Agaricineae</taxon>
        <taxon>Hymenogastraceae</taxon>
        <taxon>Gymnopilus</taxon>
    </lineage>
</organism>
<evidence type="ECO:0000313" key="2">
    <source>
        <dbReference type="EMBL" id="PPQ73279.1"/>
    </source>
</evidence>
<feature type="compositionally biased region" description="Basic and acidic residues" evidence="1">
    <location>
        <begin position="94"/>
        <end position="104"/>
    </location>
</feature>
<feature type="compositionally biased region" description="Polar residues" evidence="1">
    <location>
        <begin position="105"/>
        <end position="116"/>
    </location>
</feature>
<evidence type="ECO:0000256" key="1">
    <source>
        <dbReference type="SAM" id="MobiDB-lite"/>
    </source>
</evidence>
<dbReference type="Proteomes" id="UP000284706">
    <property type="component" value="Unassembled WGS sequence"/>
</dbReference>
<dbReference type="InterPro" id="IPR041078">
    <property type="entry name" value="Plavaka"/>
</dbReference>
<evidence type="ECO:0000313" key="3">
    <source>
        <dbReference type="Proteomes" id="UP000284706"/>
    </source>
</evidence>
<reference evidence="2 3" key="1">
    <citation type="journal article" date="2018" name="Evol. Lett.">
        <title>Horizontal gene cluster transfer increased hallucinogenic mushroom diversity.</title>
        <authorList>
            <person name="Reynolds H.T."/>
            <person name="Vijayakumar V."/>
            <person name="Gluck-Thaler E."/>
            <person name="Korotkin H.B."/>
            <person name="Matheny P.B."/>
            <person name="Slot J.C."/>
        </authorList>
    </citation>
    <scope>NUCLEOTIDE SEQUENCE [LARGE SCALE GENOMIC DNA]</scope>
    <source>
        <strain evidence="2 3">SRW20</strain>
    </source>
</reference>
<sequence>MSIPCEAGCPRRFKTVGAMHKHLVTTTKWCGGYLDGKLRDIGLFDDEDLSALDDMRQETSDTESDGEEETVPYEPFIFEPPNAYINEMHFIPRDIDSSDGREDQNATTGPGPSTAANMVRRGAAAYQQERVFDDHPDPRVRDWTEGAGRIIRRVPPLHATQDVRDKDGDVQMSNSDSPFFPFSSELDWQVGQWAIRDGPGHNAFDRLLEIPGVVEKLGLSYHNVRALLQKVDSIPERAGTWRTKNLSFNDRPEEKFTIRYRDPVEAIRSLWKDPELSPTMVFQPCKVFTGRDRQNRIYSEMYTSKWWHICQSKLPGGATLAPVIIATDKTQLTQFSGSKSAYPIYLTIGNIPKAIRRKPSKKACILISRCGYLKPSNR</sequence>
<comment type="caution">
    <text evidence="2">The sequence shown here is derived from an EMBL/GenBank/DDBJ whole genome shotgun (WGS) entry which is preliminary data.</text>
</comment>
<dbReference type="STRING" id="231916.A0A409W428"/>
<protein>
    <submittedName>
        <fullName evidence="2">Uncharacterized protein</fullName>
    </submittedName>
</protein>
<name>A0A409W428_9AGAR</name>
<proteinExistence type="predicted"/>
<dbReference type="InParanoid" id="A0A409W428"/>
<accession>A0A409W428</accession>
<feature type="region of interest" description="Disordered" evidence="1">
    <location>
        <begin position="94"/>
        <end position="116"/>
    </location>
</feature>